<feature type="transmembrane region" description="Helical" evidence="2">
    <location>
        <begin position="53"/>
        <end position="76"/>
    </location>
</feature>
<keyword evidence="2" id="KW-0472">Membrane</keyword>
<dbReference type="Pfam" id="PF11807">
    <property type="entry name" value="UstYa"/>
    <property type="match status" value="1"/>
</dbReference>
<dbReference type="EMBL" id="CP023326">
    <property type="protein sequence ID" value="ATY66311.1"/>
    <property type="molecule type" value="Genomic_DNA"/>
</dbReference>
<dbReference type="VEuPathDB" id="FungiDB:CCM_03166"/>
<dbReference type="PANTHER" id="PTHR33365:SF14">
    <property type="entry name" value="TAT PATHWAY SIGNAL SEQUENCE"/>
    <property type="match status" value="1"/>
</dbReference>
<evidence type="ECO:0008006" key="5">
    <source>
        <dbReference type="Google" id="ProtNLM"/>
    </source>
</evidence>
<evidence type="ECO:0000256" key="1">
    <source>
        <dbReference type="ARBA" id="ARBA00035112"/>
    </source>
</evidence>
<dbReference type="Proteomes" id="UP000323067">
    <property type="component" value="Chromosome iii"/>
</dbReference>
<protein>
    <recommendedName>
        <fullName evidence="5">Tat pathway signal sequence</fullName>
    </recommendedName>
</protein>
<dbReference type="InterPro" id="IPR021765">
    <property type="entry name" value="UstYa-like"/>
</dbReference>
<sequence length="311" mass="35329">MKLFCSEKREKTTSSAPTNLYSRLVNNDSSSDGEPVVFLSNTYYLDSSSRRLILFNVVLFIVSLCCLVLSTLVVTLRSPISGRGILKQTTFYSPPIDSLAPSWFVNQVVTHHLSSNESIFRQDPSPEVDAAWNRVSDLGVIGLTKEQLLHLGKDPTTSTKAPSSWGMGEAVYIAQFDGIHLMHCLNSIRKTLHQNFNYYYPRGIGTAFSAHLAHCQEALARWLMCQPSMELITFDWVEKHATPFPDFDITRKCWDFEQLLEWQDKHRVQSINTKMWKALRAPEGIELKSSPILNDEAQIRKPFNGTRDQAL</sequence>
<proteinExistence type="inferred from homology"/>
<evidence type="ECO:0000256" key="2">
    <source>
        <dbReference type="SAM" id="Phobius"/>
    </source>
</evidence>
<evidence type="ECO:0000313" key="3">
    <source>
        <dbReference type="EMBL" id="ATY66311.1"/>
    </source>
</evidence>
<keyword evidence="2" id="KW-1133">Transmembrane helix</keyword>
<gene>
    <name evidence="3" type="ORF">A9K55_001983</name>
</gene>
<dbReference type="PANTHER" id="PTHR33365">
    <property type="entry name" value="YALI0B05434P"/>
    <property type="match status" value="1"/>
</dbReference>
<dbReference type="AlphaFoldDB" id="A0A2H4ST86"/>
<comment type="similarity">
    <text evidence="1">Belongs to the ustYa family.</text>
</comment>
<keyword evidence="2" id="KW-0812">Transmembrane</keyword>
<dbReference type="GO" id="GO:0043386">
    <property type="term" value="P:mycotoxin biosynthetic process"/>
    <property type="evidence" value="ECO:0007669"/>
    <property type="project" value="InterPro"/>
</dbReference>
<evidence type="ECO:0000313" key="4">
    <source>
        <dbReference type="Proteomes" id="UP000323067"/>
    </source>
</evidence>
<dbReference type="OrthoDB" id="3687641at2759"/>
<accession>A0A2H4ST86</accession>
<dbReference type="VEuPathDB" id="FungiDB:A9K55_001983"/>
<name>A0A2H4ST86_CORMI</name>
<reference evidence="3 4" key="1">
    <citation type="journal article" date="2017" name="BMC Genomics">
        <title>Chromosome level assembly and secondary metabolite potential of the parasitic fungus Cordyceps militaris.</title>
        <authorList>
            <person name="Kramer G.J."/>
            <person name="Nodwell J.R."/>
        </authorList>
    </citation>
    <scope>NUCLEOTIDE SEQUENCE [LARGE SCALE GENOMIC DNA]</scope>
    <source>
        <strain evidence="3 4">ATCC 34164</strain>
    </source>
</reference>
<organism evidence="3 4">
    <name type="scientific">Cordyceps militaris</name>
    <name type="common">Caterpillar fungus</name>
    <name type="synonym">Clavaria militaris</name>
    <dbReference type="NCBI Taxonomy" id="73501"/>
    <lineage>
        <taxon>Eukaryota</taxon>
        <taxon>Fungi</taxon>
        <taxon>Dikarya</taxon>
        <taxon>Ascomycota</taxon>
        <taxon>Pezizomycotina</taxon>
        <taxon>Sordariomycetes</taxon>
        <taxon>Hypocreomycetidae</taxon>
        <taxon>Hypocreales</taxon>
        <taxon>Cordycipitaceae</taxon>
        <taxon>Cordyceps</taxon>
    </lineage>
</organism>